<dbReference type="InterPro" id="IPR003658">
    <property type="entry name" value="Anti-sigma_ant"/>
</dbReference>
<accession>A0A428ZTT6</accession>
<dbReference type="PANTHER" id="PTHR33495:SF2">
    <property type="entry name" value="ANTI-SIGMA FACTOR ANTAGONIST TM_1081-RELATED"/>
    <property type="match status" value="1"/>
</dbReference>
<dbReference type="CDD" id="cd07043">
    <property type="entry name" value="STAS_anti-anti-sigma_factors"/>
    <property type="match status" value="1"/>
</dbReference>
<dbReference type="PANTHER" id="PTHR33495">
    <property type="entry name" value="ANTI-SIGMA FACTOR ANTAGONIST TM_1081-RELATED-RELATED"/>
    <property type="match status" value="1"/>
</dbReference>
<dbReference type="Gene3D" id="3.30.750.24">
    <property type="entry name" value="STAS domain"/>
    <property type="match status" value="1"/>
</dbReference>
<evidence type="ECO:0000313" key="4">
    <source>
        <dbReference type="EMBL" id="RSM91462.1"/>
    </source>
</evidence>
<dbReference type="EMBL" id="QHKI01000001">
    <property type="protein sequence ID" value="RSM91462.1"/>
    <property type="molecule type" value="Genomic_DNA"/>
</dbReference>
<dbReference type="InterPro" id="IPR036513">
    <property type="entry name" value="STAS_dom_sf"/>
</dbReference>
<dbReference type="GO" id="GO:0043856">
    <property type="term" value="F:anti-sigma factor antagonist activity"/>
    <property type="evidence" value="ECO:0007669"/>
    <property type="project" value="InterPro"/>
</dbReference>
<proteinExistence type="inferred from homology"/>
<evidence type="ECO:0000256" key="2">
    <source>
        <dbReference type="RuleBase" id="RU003749"/>
    </source>
</evidence>
<comment type="caution">
    <text evidence="4">The sequence shown here is derived from an EMBL/GenBank/DDBJ whole genome shotgun (WGS) entry which is preliminary data.</text>
</comment>
<feature type="domain" description="STAS" evidence="3">
    <location>
        <begin position="8"/>
        <end position="85"/>
    </location>
</feature>
<dbReference type="OrthoDB" id="3576811at2"/>
<reference evidence="4 5" key="1">
    <citation type="submission" date="2018-05" db="EMBL/GenBank/DDBJ databases">
        <title>Evolution of GPA BGCs.</title>
        <authorList>
            <person name="Waglechner N."/>
            <person name="Wright G.D."/>
        </authorList>
    </citation>
    <scope>NUCLEOTIDE SEQUENCE [LARGE SCALE GENOMIC DNA]</scope>
    <source>
        <strain evidence="4 5">A82846</strain>
    </source>
</reference>
<gene>
    <name evidence="4" type="ORF">DMH04_00160</name>
</gene>
<dbReference type="SUPFAM" id="SSF52091">
    <property type="entry name" value="SpoIIaa-like"/>
    <property type="match status" value="1"/>
</dbReference>
<dbReference type="Pfam" id="PF01740">
    <property type="entry name" value="STAS"/>
    <property type="match status" value="1"/>
</dbReference>
<organism evidence="4 5">
    <name type="scientific">Kibdelosporangium aridum</name>
    <dbReference type="NCBI Taxonomy" id="2030"/>
    <lineage>
        <taxon>Bacteria</taxon>
        <taxon>Bacillati</taxon>
        <taxon>Actinomycetota</taxon>
        <taxon>Actinomycetes</taxon>
        <taxon>Pseudonocardiales</taxon>
        <taxon>Pseudonocardiaceae</taxon>
        <taxon>Kibdelosporangium</taxon>
    </lineage>
</organism>
<sequence>MNEAVDGLAYSTTRAHAASVLSLQGEIDMATGQHFATQLSKALTTCGDVLVVDMANISFLGSAGLAALIRFQDEAALRGVEVRLVCGHAARRTIELTGLAERFILLDSLPSSESR</sequence>
<name>A0A428ZTT6_KIBAR</name>
<evidence type="ECO:0000259" key="3">
    <source>
        <dbReference type="PROSITE" id="PS50801"/>
    </source>
</evidence>
<dbReference type="Proteomes" id="UP000287547">
    <property type="component" value="Unassembled WGS sequence"/>
</dbReference>
<evidence type="ECO:0000256" key="1">
    <source>
        <dbReference type="ARBA" id="ARBA00009013"/>
    </source>
</evidence>
<dbReference type="NCBIfam" id="TIGR00377">
    <property type="entry name" value="ant_ant_sig"/>
    <property type="match status" value="1"/>
</dbReference>
<dbReference type="InterPro" id="IPR002645">
    <property type="entry name" value="STAS_dom"/>
</dbReference>
<comment type="similarity">
    <text evidence="1 2">Belongs to the anti-sigma-factor antagonist family.</text>
</comment>
<dbReference type="PROSITE" id="PS50801">
    <property type="entry name" value="STAS"/>
    <property type="match status" value="1"/>
</dbReference>
<dbReference type="AlphaFoldDB" id="A0A428ZTT6"/>
<dbReference type="RefSeq" id="WP_051793624.1">
    <property type="nucleotide sequence ID" value="NZ_QHKI01000001.1"/>
</dbReference>
<evidence type="ECO:0000313" key="5">
    <source>
        <dbReference type="Proteomes" id="UP000287547"/>
    </source>
</evidence>
<protein>
    <recommendedName>
        <fullName evidence="2">Anti-sigma factor antagonist</fullName>
    </recommendedName>
</protein>